<dbReference type="EMBL" id="CP036339">
    <property type="protein sequence ID" value="QDT75996.1"/>
    <property type="molecule type" value="Genomic_DNA"/>
</dbReference>
<accession>A0A517U5T9</accession>
<dbReference type="Pfam" id="PF07994">
    <property type="entry name" value="NAD_binding_5"/>
    <property type="match status" value="1"/>
</dbReference>
<keyword evidence="5" id="KW-1185">Reference proteome</keyword>
<dbReference type="Proteomes" id="UP000317909">
    <property type="component" value="Chromosome"/>
</dbReference>
<feature type="domain" description="Myo-inositol-1-phosphate synthase GAPDH-like" evidence="3">
    <location>
        <begin position="239"/>
        <end position="343"/>
    </location>
</feature>
<dbReference type="InterPro" id="IPR002587">
    <property type="entry name" value="Myo-inos-1-P_Synthase"/>
</dbReference>
<dbReference type="RefSeq" id="WP_145435754.1">
    <property type="nucleotide sequence ID" value="NZ_CP036339.1"/>
</dbReference>
<dbReference type="InterPro" id="IPR013021">
    <property type="entry name" value="Myo-inos-1-P_Synthase_GAPDH"/>
</dbReference>
<evidence type="ECO:0000313" key="5">
    <source>
        <dbReference type="Proteomes" id="UP000317909"/>
    </source>
</evidence>
<protein>
    <submittedName>
        <fullName evidence="4">Inositol-3-phosphate synthase</fullName>
        <ecNumber evidence="4">5.5.1.4</ecNumber>
    </submittedName>
</protein>
<dbReference type="EC" id="5.5.1.4" evidence="4"/>
<feature type="transmembrane region" description="Helical" evidence="2">
    <location>
        <begin position="7"/>
        <end position="28"/>
    </location>
</feature>
<dbReference type="GO" id="GO:0008654">
    <property type="term" value="P:phospholipid biosynthetic process"/>
    <property type="evidence" value="ECO:0007669"/>
    <property type="project" value="InterPro"/>
</dbReference>
<dbReference type="SUPFAM" id="SSF55347">
    <property type="entry name" value="Glyceraldehyde-3-phosphate dehydrogenase-like, C-terminal domain"/>
    <property type="match status" value="1"/>
</dbReference>
<dbReference type="SUPFAM" id="SSF51735">
    <property type="entry name" value="NAD(P)-binding Rossmann-fold domains"/>
    <property type="match status" value="1"/>
</dbReference>
<gene>
    <name evidence="4" type="primary">ino1</name>
    <name evidence="4" type="ORF">I41_52410</name>
</gene>
<dbReference type="KEGG" id="llh:I41_52410"/>
<dbReference type="GO" id="GO:0004512">
    <property type="term" value="F:inositol-3-phosphate synthase activity"/>
    <property type="evidence" value="ECO:0007669"/>
    <property type="project" value="UniProtKB-EC"/>
</dbReference>
<comment type="similarity">
    <text evidence="1">Belongs to the myo-inositol 1-phosphate synthase family.</text>
</comment>
<dbReference type="PIRSF" id="PIRSF015578">
    <property type="entry name" value="Myoinos-ppht_syn"/>
    <property type="match status" value="1"/>
</dbReference>
<organism evidence="4 5">
    <name type="scientific">Lacipirellula limnantheis</name>
    <dbReference type="NCBI Taxonomy" id="2528024"/>
    <lineage>
        <taxon>Bacteria</taxon>
        <taxon>Pseudomonadati</taxon>
        <taxon>Planctomycetota</taxon>
        <taxon>Planctomycetia</taxon>
        <taxon>Pirellulales</taxon>
        <taxon>Lacipirellulaceae</taxon>
        <taxon>Lacipirellula</taxon>
    </lineage>
</organism>
<keyword evidence="2" id="KW-0472">Membrane</keyword>
<dbReference type="AlphaFoldDB" id="A0A517U5T9"/>
<dbReference type="Gene3D" id="3.30.360.10">
    <property type="entry name" value="Dihydrodipicolinate Reductase, domain 2"/>
    <property type="match status" value="1"/>
</dbReference>
<keyword evidence="4" id="KW-0413">Isomerase</keyword>
<dbReference type="InterPro" id="IPR036291">
    <property type="entry name" value="NAD(P)-bd_dom_sf"/>
</dbReference>
<name>A0A517U5T9_9BACT</name>
<dbReference type="PANTHER" id="PTHR11510">
    <property type="entry name" value="MYO-INOSITOL-1 PHOSPHATE SYNTHASE"/>
    <property type="match status" value="1"/>
</dbReference>
<keyword evidence="2" id="KW-0812">Transmembrane</keyword>
<evidence type="ECO:0000256" key="1">
    <source>
        <dbReference type="ARBA" id="ARBA00010813"/>
    </source>
</evidence>
<dbReference type="OrthoDB" id="729130at2"/>
<dbReference type="Gene3D" id="3.40.50.720">
    <property type="entry name" value="NAD(P)-binding Rossmann-like Domain"/>
    <property type="match status" value="1"/>
</dbReference>
<sequence length="403" mass="44009">MATTQRLGLWLIGARGGVAVTAIAGIIAQRLGLADGTALVSELPQFAHLPLVKWDDIVIGGHEIRSAPLADELERLHRESRVLSPQLVAACRPELEKIDAEIRPGTLWNVGPKITELADFHPPRNPQEQLPRDMIKRLQADLTDFQTRHKLDSVVVLNVASTEPLPNPALWPATWAEAEASLGRPECPLPASSLYAIAALELGLPFVNFTPSLGALPAGIDELARLRNTCHAGRDGKTGETLMKSVLAPMFAARNLKVMSWVGHNIFGNLDGKVLDDPANKQAKIQSKDRLITEILGYAPQTLISIEHIESLGDWKTAWDHIHFQGFLGTPMTLQFTWQGCDSILAAPLALDLVRFVSLAKNRGETGALPWLASFFKSPQGDPPAKFADQFRALESWARTLSA</sequence>
<proteinExistence type="inferred from homology"/>
<evidence type="ECO:0000256" key="2">
    <source>
        <dbReference type="SAM" id="Phobius"/>
    </source>
</evidence>
<reference evidence="4 5" key="1">
    <citation type="submission" date="2019-02" db="EMBL/GenBank/DDBJ databases">
        <title>Deep-cultivation of Planctomycetes and their phenomic and genomic characterization uncovers novel biology.</title>
        <authorList>
            <person name="Wiegand S."/>
            <person name="Jogler M."/>
            <person name="Boedeker C."/>
            <person name="Pinto D."/>
            <person name="Vollmers J."/>
            <person name="Rivas-Marin E."/>
            <person name="Kohn T."/>
            <person name="Peeters S.H."/>
            <person name="Heuer A."/>
            <person name="Rast P."/>
            <person name="Oberbeckmann S."/>
            <person name="Bunk B."/>
            <person name="Jeske O."/>
            <person name="Meyerdierks A."/>
            <person name="Storesund J.E."/>
            <person name="Kallscheuer N."/>
            <person name="Luecker S."/>
            <person name="Lage O.M."/>
            <person name="Pohl T."/>
            <person name="Merkel B.J."/>
            <person name="Hornburger P."/>
            <person name="Mueller R.-W."/>
            <person name="Bruemmer F."/>
            <person name="Labrenz M."/>
            <person name="Spormann A.M."/>
            <person name="Op den Camp H."/>
            <person name="Overmann J."/>
            <person name="Amann R."/>
            <person name="Jetten M.S.M."/>
            <person name="Mascher T."/>
            <person name="Medema M.H."/>
            <person name="Devos D.P."/>
            <person name="Kaster A.-K."/>
            <person name="Ovreas L."/>
            <person name="Rohde M."/>
            <person name="Galperin M.Y."/>
            <person name="Jogler C."/>
        </authorList>
    </citation>
    <scope>NUCLEOTIDE SEQUENCE [LARGE SCALE GENOMIC DNA]</scope>
    <source>
        <strain evidence="4 5">I41</strain>
    </source>
</reference>
<evidence type="ECO:0000313" key="4">
    <source>
        <dbReference type="EMBL" id="QDT75996.1"/>
    </source>
</evidence>
<dbReference type="GO" id="GO:0006021">
    <property type="term" value="P:inositol biosynthetic process"/>
    <property type="evidence" value="ECO:0007669"/>
    <property type="project" value="InterPro"/>
</dbReference>
<keyword evidence="2" id="KW-1133">Transmembrane helix</keyword>
<evidence type="ECO:0000259" key="3">
    <source>
        <dbReference type="Pfam" id="PF01658"/>
    </source>
</evidence>
<dbReference type="Pfam" id="PF01658">
    <property type="entry name" value="Inos-1-P_synth"/>
    <property type="match status" value="1"/>
</dbReference>